<gene>
    <name evidence="1" type="ORF">Pan44_06900</name>
</gene>
<dbReference type="AlphaFoldDB" id="A0A517S970"/>
<dbReference type="KEGG" id="ccos:Pan44_06900"/>
<dbReference type="InParanoid" id="A0A517S970"/>
<dbReference type="Proteomes" id="UP000315700">
    <property type="component" value="Chromosome"/>
</dbReference>
<dbReference type="EMBL" id="CP036271">
    <property type="protein sequence ID" value="QDT52678.1"/>
    <property type="molecule type" value="Genomic_DNA"/>
</dbReference>
<reference evidence="1 2" key="1">
    <citation type="submission" date="2019-02" db="EMBL/GenBank/DDBJ databases">
        <title>Deep-cultivation of Planctomycetes and their phenomic and genomic characterization uncovers novel biology.</title>
        <authorList>
            <person name="Wiegand S."/>
            <person name="Jogler M."/>
            <person name="Boedeker C."/>
            <person name="Pinto D."/>
            <person name="Vollmers J."/>
            <person name="Rivas-Marin E."/>
            <person name="Kohn T."/>
            <person name="Peeters S.H."/>
            <person name="Heuer A."/>
            <person name="Rast P."/>
            <person name="Oberbeckmann S."/>
            <person name="Bunk B."/>
            <person name="Jeske O."/>
            <person name="Meyerdierks A."/>
            <person name="Storesund J.E."/>
            <person name="Kallscheuer N."/>
            <person name="Luecker S."/>
            <person name="Lage O.M."/>
            <person name="Pohl T."/>
            <person name="Merkel B.J."/>
            <person name="Hornburger P."/>
            <person name="Mueller R.-W."/>
            <person name="Bruemmer F."/>
            <person name="Labrenz M."/>
            <person name="Spormann A.M."/>
            <person name="Op den Camp H."/>
            <person name="Overmann J."/>
            <person name="Amann R."/>
            <person name="Jetten M.S.M."/>
            <person name="Mascher T."/>
            <person name="Medema M.H."/>
            <person name="Devos D.P."/>
            <person name="Kaster A.-K."/>
            <person name="Ovreas L."/>
            <person name="Rohde M."/>
            <person name="Galperin M.Y."/>
            <person name="Jogler C."/>
        </authorList>
    </citation>
    <scope>NUCLEOTIDE SEQUENCE [LARGE SCALE GENOMIC DNA]</scope>
    <source>
        <strain evidence="1 2">Pan44</strain>
    </source>
</reference>
<protein>
    <submittedName>
        <fullName evidence="1">Uncharacterized protein</fullName>
    </submittedName>
</protein>
<evidence type="ECO:0000313" key="1">
    <source>
        <dbReference type="EMBL" id="QDT52678.1"/>
    </source>
</evidence>
<dbReference type="OrthoDB" id="5526489at2"/>
<name>A0A517S970_9PLAN</name>
<keyword evidence="2" id="KW-1185">Reference proteome</keyword>
<evidence type="ECO:0000313" key="2">
    <source>
        <dbReference type="Proteomes" id="UP000315700"/>
    </source>
</evidence>
<organism evidence="1 2">
    <name type="scientific">Caulifigura coniformis</name>
    <dbReference type="NCBI Taxonomy" id="2527983"/>
    <lineage>
        <taxon>Bacteria</taxon>
        <taxon>Pseudomonadati</taxon>
        <taxon>Planctomycetota</taxon>
        <taxon>Planctomycetia</taxon>
        <taxon>Planctomycetales</taxon>
        <taxon>Planctomycetaceae</taxon>
        <taxon>Caulifigura</taxon>
    </lineage>
</organism>
<proteinExistence type="predicted"/>
<accession>A0A517S970</accession>
<sequence>MVTQSITLKSDEQFGRRVPSESLGCVLEQIPEAVRRSVRMAMEGRSRSRGKRPNWLRTASDLRFLGHEGNDQTILHFEISTLKEAAPRLYEQQEIWPTRPRADDTGLDVLADVFRDVATRNADSERFDRPLLDSLSHFGNILNGTFSELVVSSHRKPGVEDVSVTADVINAARELGTNTPQPRRVRVVGRLDMVRASTQSFGLVLDGGEEVRGVMSEGVVGELGSLLSQRVLVAGSVVYRASGRVLRIDAEHITATTEVGEFFSSIPKSPRQRFDLRDVVREQHHKLGLAGVIGKWPGDESEDDILRALEELS</sequence>